<evidence type="ECO:0000313" key="5">
    <source>
        <dbReference type="Proteomes" id="UP000306912"/>
    </source>
</evidence>
<dbReference type="InterPro" id="IPR050624">
    <property type="entry name" value="HTH-type_Tx_Regulator"/>
</dbReference>
<dbReference type="AlphaFoldDB" id="A0A5R8Q9Y7"/>
<gene>
    <name evidence="4" type="ORF">FEZ08_08705</name>
</gene>
<dbReference type="SUPFAM" id="SSF46689">
    <property type="entry name" value="Homeodomain-like"/>
    <property type="match status" value="1"/>
</dbReference>
<dbReference type="EMBL" id="VBWP01000008">
    <property type="protein sequence ID" value="TLG72459.1"/>
    <property type="molecule type" value="Genomic_DNA"/>
</dbReference>
<feature type="domain" description="HTH tetR-type" evidence="3">
    <location>
        <begin position="4"/>
        <end position="63"/>
    </location>
</feature>
<dbReference type="Gene3D" id="1.10.357.10">
    <property type="entry name" value="Tetracycline Repressor, domain 2"/>
    <property type="match status" value="1"/>
</dbReference>
<accession>A0A5R8Q9Y7</accession>
<dbReference type="PROSITE" id="PS01081">
    <property type="entry name" value="HTH_TETR_1"/>
    <property type="match status" value="1"/>
</dbReference>
<dbReference type="SUPFAM" id="SSF48498">
    <property type="entry name" value="Tetracyclin repressor-like, C-terminal domain"/>
    <property type="match status" value="1"/>
</dbReference>
<dbReference type="InterPro" id="IPR001647">
    <property type="entry name" value="HTH_TetR"/>
</dbReference>
<sequence length="190" mass="21484">MSISKTKQAIVDGAILTFSQNGYNTTMDEIALAAKVAKGTLYYHFSSKEELFNFIIKQGMEKIDADVQSATQDESDLITRIHILARVQLELVYDNHDFFRVIMSQLWGIEKRQEELRVQMKNYIHHISTYFQTAIDANIISSNNAELLAYSFIGLLTGTAIYELSTGRPKPIDDVVDQIINSCLNGILVK</sequence>
<dbReference type="GO" id="GO:0003677">
    <property type="term" value="F:DNA binding"/>
    <property type="evidence" value="ECO:0007669"/>
    <property type="project" value="UniProtKB-UniRule"/>
</dbReference>
<dbReference type="InParanoid" id="A0A5R8Q9Y7"/>
<dbReference type="InterPro" id="IPR023772">
    <property type="entry name" value="DNA-bd_HTH_TetR-type_CS"/>
</dbReference>
<dbReference type="PANTHER" id="PTHR43479">
    <property type="entry name" value="ACREF/ENVCD OPERON REPRESSOR-RELATED"/>
    <property type="match status" value="1"/>
</dbReference>
<organism evidence="4 5">
    <name type="scientific">Culicoidibacter larvae</name>
    <dbReference type="NCBI Taxonomy" id="2579976"/>
    <lineage>
        <taxon>Bacteria</taxon>
        <taxon>Bacillati</taxon>
        <taxon>Bacillota</taxon>
        <taxon>Culicoidibacteria</taxon>
        <taxon>Culicoidibacterales</taxon>
        <taxon>Culicoidibacteraceae</taxon>
        <taxon>Culicoidibacter</taxon>
    </lineage>
</organism>
<keyword evidence="5" id="KW-1185">Reference proteome</keyword>
<dbReference type="RefSeq" id="WP_138191443.1">
    <property type="nucleotide sequence ID" value="NZ_VBWP01000008.1"/>
</dbReference>
<evidence type="ECO:0000313" key="4">
    <source>
        <dbReference type="EMBL" id="TLG72459.1"/>
    </source>
</evidence>
<feature type="DNA-binding region" description="H-T-H motif" evidence="2">
    <location>
        <begin position="26"/>
        <end position="45"/>
    </location>
</feature>
<dbReference type="Gene3D" id="1.10.10.60">
    <property type="entry name" value="Homeodomain-like"/>
    <property type="match status" value="1"/>
</dbReference>
<keyword evidence="1 2" id="KW-0238">DNA-binding</keyword>
<dbReference type="FunCoup" id="A0A5R8Q9Y7">
    <property type="interactions" value="87"/>
</dbReference>
<proteinExistence type="predicted"/>
<dbReference type="InterPro" id="IPR009057">
    <property type="entry name" value="Homeodomain-like_sf"/>
</dbReference>
<evidence type="ECO:0000259" key="3">
    <source>
        <dbReference type="PROSITE" id="PS50977"/>
    </source>
</evidence>
<evidence type="ECO:0000256" key="2">
    <source>
        <dbReference type="PROSITE-ProRule" id="PRU00335"/>
    </source>
</evidence>
<reference evidence="4 5" key="1">
    <citation type="submission" date="2019-05" db="EMBL/GenBank/DDBJ databases">
        <title>Culicoidintestinum kansasii gen. nov., sp. nov. from the gastrointestinal tract of the biting midge, Culicoides sonorensis.</title>
        <authorList>
            <person name="Neupane S."/>
            <person name="Ghosh A."/>
            <person name="Gunther S."/>
            <person name="Martin K."/>
            <person name="Zurek L."/>
        </authorList>
    </citation>
    <scope>NUCLEOTIDE SEQUENCE [LARGE SCALE GENOMIC DNA]</scope>
    <source>
        <strain evidence="4 5">CS-1</strain>
    </source>
</reference>
<dbReference type="PANTHER" id="PTHR43479:SF11">
    <property type="entry name" value="ACREF_ENVCD OPERON REPRESSOR-RELATED"/>
    <property type="match status" value="1"/>
</dbReference>
<dbReference type="InterPro" id="IPR036271">
    <property type="entry name" value="Tet_transcr_reg_TetR-rel_C_sf"/>
</dbReference>
<evidence type="ECO:0000256" key="1">
    <source>
        <dbReference type="ARBA" id="ARBA00023125"/>
    </source>
</evidence>
<protein>
    <submittedName>
        <fullName evidence="4">TetR/AcrR family transcriptional regulator</fullName>
    </submittedName>
</protein>
<dbReference type="Pfam" id="PF00440">
    <property type="entry name" value="TetR_N"/>
    <property type="match status" value="1"/>
</dbReference>
<name>A0A5R8Q9Y7_9FIRM</name>
<dbReference type="OrthoDB" id="9785164at2"/>
<dbReference type="PROSITE" id="PS50977">
    <property type="entry name" value="HTH_TETR_2"/>
    <property type="match status" value="1"/>
</dbReference>
<comment type="caution">
    <text evidence="4">The sequence shown here is derived from an EMBL/GenBank/DDBJ whole genome shotgun (WGS) entry which is preliminary data.</text>
</comment>
<dbReference type="Proteomes" id="UP000306912">
    <property type="component" value="Unassembled WGS sequence"/>
</dbReference>
<dbReference type="PRINTS" id="PR00455">
    <property type="entry name" value="HTHTETR"/>
</dbReference>